<accession>A0A9P6Q4A9</accession>
<feature type="compositionally biased region" description="Acidic residues" evidence="5">
    <location>
        <begin position="135"/>
        <end position="145"/>
    </location>
</feature>
<comment type="caution">
    <text evidence="6">The sequence shown here is derived from an EMBL/GenBank/DDBJ whole genome shotgun (WGS) entry which is preliminary data.</text>
</comment>
<keyword evidence="2" id="KW-0217">Developmental protein</keyword>
<dbReference type="OrthoDB" id="534063at2759"/>
<dbReference type="PANTHER" id="PTHR12972:SF0">
    <property type="entry name" value="PROTEIN DOWNSTREAM NEIGHBOR OF SON"/>
    <property type="match status" value="1"/>
</dbReference>
<dbReference type="GO" id="GO:0005634">
    <property type="term" value="C:nucleus"/>
    <property type="evidence" value="ECO:0007669"/>
    <property type="project" value="UniProtKB-SubCell"/>
</dbReference>
<dbReference type="Proteomes" id="UP000726737">
    <property type="component" value="Unassembled WGS sequence"/>
</dbReference>
<gene>
    <name evidence="6" type="ORF">BG011_002845</name>
</gene>
<dbReference type="GO" id="GO:0033260">
    <property type="term" value="P:nuclear DNA replication"/>
    <property type="evidence" value="ECO:0007669"/>
    <property type="project" value="TreeGrafter"/>
</dbReference>
<protein>
    <submittedName>
        <fullName evidence="6">Uncharacterized protein</fullName>
    </submittedName>
</protein>
<organism evidence="6 7">
    <name type="scientific">Mortierella polycephala</name>
    <dbReference type="NCBI Taxonomy" id="41804"/>
    <lineage>
        <taxon>Eukaryota</taxon>
        <taxon>Fungi</taxon>
        <taxon>Fungi incertae sedis</taxon>
        <taxon>Mucoromycota</taxon>
        <taxon>Mortierellomycotina</taxon>
        <taxon>Mortierellomycetes</taxon>
        <taxon>Mortierellales</taxon>
        <taxon>Mortierellaceae</taxon>
        <taxon>Mortierella</taxon>
    </lineage>
</organism>
<keyword evidence="3" id="KW-0539">Nucleus</keyword>
<comment type="subcellular location">
    <subcellularLocation>
        <location evidence="1">Nucleus</location>
    </subcellularLocation>
</comment>
<sequence>MIPTKRSSPFARARSFQNSQTRNGQDSHGSESTPPFAKKPAFARSRSSPFQVLSPSLKTAKNPFEKLAPATFTSDLDISSAAVKYAQLKGEEEEGGEGEEEEEEEDQDEALDPSKTLQMFSFSQTVASRVSVSALDEELPEDEEEHEQHQEAEQDSKDGDMDSILDIQPIQSRKPRLHEALEMSLNLNRSRTTQEFQAPAPSNIAPKKLGTEWKTAGTLPLDWTLKTSIIITSRDTLVWCDQSSTLDDIEALQQFVSAYASSARSHSHSRGANINQYTPLSPRTRLLATLYHWCYPTNSPTIPQAQNISRLLKNAGNMTSADKNSISDLFSRVAEWKQAFMSIYRSCRNGACPYFYYVGTAWTILFQHGSVSKSGSLEATLTNSTPGLRKVLDDEGGKTTVRNFSSKHDLQGFDDKESETRLETTTKSPFQIESKPELSDTLLFQGQVDVHGLFSYLLTLKASYEDGFLYNSPSLIAGVPFLHAALKCAQLSKHKVVSKHIEGTDTLQKEFRIELDGVILPTLFKELCNVFAKQQSVAGYTCVASSDSRSHGLNLRPLLRNPNNDEDTSDANFVSPRALDNVRYNPNEQRFTWLS</sequence>
<dbReference type="PRINTS" id="PR02064">
    <property type="entry name" value="DONSON"/>
</dbReference>
<feature type="region of interest" description="Disordered" evidence="5">
    <location>
        <begin position="85"/>
        <end position="111"/>
    </location>
</feature>
<dbReference type="EMBL" id="JAAAJA010000197">
    <property type="protein sequence ID" value="KAG0259065.1"/>
    <property type="molecule type" value="Genomic_DNA"/>
</dbReference>
<evidence type="ECO:0000256" key="3">
    <source>
        <dbReference type="ARBA" id="ARBA00023242"/>
    </source>
</evidence>
<evidence type="ECO:0000256" key="4">
    <source>
        <dbReference type="ARBA" id="ARBA00025806"/>
    </source>
</evidence>
<evidence type="ECO:0000256" key="2">
    <source>
        <dbReference type="ARBA" id="ARBA00022473"/>
    </source>
</evidence>
<dbReference type="AlphaFoldDB" id="A0A9P6Q4A9"/>
<name>A0A9P6Q4A9_9FUNG</name>
<feature type="compositionally biased region" description="Polar residues" evidence="5">
    <location>
        <begin position="15"/>
        <end position="33"/>
    </location>
</feature>
<comment type="similarity">
    <text evidence="4">Belongs to the DONSON family.</text>
</comment>
<evidence type="ECO:0000256" key="1">
    <source>
        <dbReference type="ARBA" id="ARBA00004123"/>
    </source>
</evidence>
<feature type="region of interest" description="Disordered" evidence="5">
    <location>
        <begin position="131"/>
        <end position="162"/>
    </location>
</feature>
<evidence type="ECO:0000256" key="5">
    <source>
        <dbReference type="SAM" id="MobiDB-lite"/>
    </source>
</evidence>
<feature type="region of interest" description="Disordered" evidence="5">
    <location>
        <begin position="546"/>
        <end position="572"/>
    </location>
</feature>
<evidence type="ECO:0000313" key="6">
    <source>
        <dbReference type="EMBL" id="KAG0259065.1"/>
    </source>
</evidence>
<feature type="region of interest" description="Disordered" evidence="5">
    <location>
        <begin position="1"/>
        <end position="64"/>
    </location>
</feature>
<dbReference type="InterPro" id="IPR024861">
    <property type="entry name" value="Donson"/>
</dbReference>
<reference evidence="6" key="1">
    <citation type="journal article" date="2020" name="Fungal Divers.">
        <title>Resolving the Mortierellaceae phylogeny through synthesis of multi-gene phylogenetics and phylogenomics.</title>
        <authorList>
            <person name="Vandepol N."/>
            <person name="Liber J."/>
            <person name="Desiro A."/>
            <person name="Na H."/>
            <person name="Kennedy M."/>
            <person name="Barry K."/>
            <person name="Grigoriev I.V."/>
            <person name="Miller A.N."/>
            <person name="O'Donnell K."/>
            <person name="Stajich J.E."/>
            <person name="Bonito G."/>
        </authorList>
    </citation>
    <scope>NUCLEOTIDE SEQUENCE</scope>
    <source>
        <strain evidence="6">KOD948</strain>
    </source>
</reference>
<feature type="compositionally biased region" description="Acidic residues" evidence="5">
    <location>
        <begin position="91"/>
        <end position="111"/>
    </location>
</feature>
<dbReference type="PANTHER" id="PTHR12972">
    <property type="entry name" value="DOWNSTREAM NEIGHBOR OF SON"/>
    <property type="match status" value="1"/>
</dbReference>
<feature type="compositionally biased region" description="Polar residues" evidence="5">
    <location>
        <begin position="45"/>
        <end position="59"/>
    </location>
</feature>
<feature type="compositionally biased region" description="Low complexity" evidence="5">
    <location>
        <begin position="553"/>
        <end position="562"/>
    </location>
</feature>
<feature type="compositionally biased region" description="Basic and acidic residues" evidence="5">
    <location>
        <begin position="146"/>
        <end position="160"/>
    </location>
</feature>
<proteinExistence type="inferred from homology"/>
<keyword evidence="7" id="KW-1185">Reference proteome</keyword>
<evidence type="ECO:0000313" key="7">
    <source>
        <dbReference type="Proteomes" id="UP000726737"/>
    </source>
</evidence>